<protein>
    <submittedName>
        <fullName evidence="4">Uncharacterized protein</fullName>
    </submittedName>
</protein>
<dbReference type="SUPFAM" id="SSF81383">
    <property type="entry name" value="F-box domain"/>
    <property type="match status" value="1"/>
</dbReference>
<dbReference type="Pfam" id="PF00646">
    <property type="entry name" value="F-box"/>
    <property type="match status" value="1"/>
</dbReference>
<evidence type="ECO:0000313" key="4">
    <source>
        <dbReference type="EnsemblPlants" id="AET7Gv21082900.9"/>
    </source>
</evidence>
<dbReference type="EnsemblPlants" id="AET7Gv21082900.9">
    <property type="protein sequence ID" value="AET7Gv21082900.9"/>
    <property type="gene ID" value="AET7Gv21082900"/>
</dbReference>
<feature type="region of interest" description="Disordered" evidence="1">
    <location>
        <begin position="1"/>
        <end position="24"/>
    </location>
</feature>
<reference evidence="4" key="5">
    <citation type="journal article" date="2021" name="G3 (Bethesda)">
        <title>Aegilops tauschii genome assembly Aet v5.0 features greater sequence contiguity and improved annotation.</title>
        <authorList>
            <person name="Wang L."/>
            <person name="Zhu T."/>
            <person name="Rodriguez J.C."/>
            <person name="Deal K.R."/>
            <person name="Dubcovsky J."/>
            <person name="McGuire P.E."/>
            <person name="Lux T."/>
            <person name="Spannagl M."/>
            <person name="Mayer K.F.X."/>
            <person name="Baldrich P."/>
            <person name="Meyers B.C."/>
            <person name="Huo N."/>
            <person name="Gu Y.Q."/>
            <person name="Zhou H."/>
            <person name="Devos K.M."/>
            <person name="Bennetzen J.L."/>
            <person name="Unver T."/>
            <person name="Budak H."/>
            <person name="Gulick P.J."/>
            <person name="Galiba G."/>
            <person name="Kalapos B."/>
            <person name="Nelson D.R."/>
            <person name="Li P."/>
            <person name="You F.M."/>
            <person name="Luo M.C."/>
            <person name="Dvorak J."/>
        </authorList>
    </citation>
    <scope>NUCLEOTIDE SEQUENCE [LARGE SCALE GENOMIC DNA]</scope>
    <source>
        <strain evidence="4">cv. AL8/78</strain>
    </source>
</reference>
<dbReference type="Gramene" id="AET7Gv21082900.9">
    <property type="protein sequence ID" value="AET7Gv21082900.9"/>
    <property type="gene ID" value="AET7Gv21082900"/>
</dbReference>
<dbReference type="InterPro" id="IPR036047">
    <property type="entry name" value="F-box-like_dom_sf"/>
</dbReference>
<evidence type="ECO:0000259" key="3">
    <source>
        <dbReference type="Pfam" id="PF24758"/>
    </source>
</evidence>
<evidence type="ECO:0000256" key="1">
    <source>
        <dbReference type="SAM" id="MobiDB-lite"/>
    </source>
</evidence>
<evidence type="ECO:0000313" key="5">
    <source>
        <dbReference type="Proteomes" id="UP000015105"/>
    </source>
</evidence>
<feature type="domain" description="F-box/LRR-repeat protein 15/At3g58940/PEG3-like LRR" evidence="3">
    <location>
        <begin position="130"/>
        <end position="267"/>
    </location>
</feature>
<dbReference type="Proteomes" id="UP000015105">
    <property type="component" value="Chromosome 7D"/>
</dbReference>
<feature type="domain" description="F-box" evidence="2">
    <location>
        <begin position="40"/>
        <end position="76"/>
    </location>
</feature>
<organism evidence="4 5">
    <name type="scientific">Aegilops tauschii subsp. strangulata</name>
    <name type="common">Goatgrass</name>
    <dbReference type="NCBI Taxonomy" id="200361"/>
    <lineage>
        <taxon>Eukaryota</taxon>
        <taxon>Viridiplantae</taxon>
        <taxon>Streptophyta</taxon>
        <taxon>Embryophyta</taxon>
        <taxon>Tracheophyta</taxon>
        <taxon>Spermatophyta</taxon>
        <taxon>Magnoliopsida</taxon>
        <taxon>Liliopsida</taxon>
        <taxon>Poales</taxon>
        <taxon>Poaceae</taxon>
        <taxon>BOP clade</taxon>
        <taxon>Pooideae</taxon>
        <taxon>Triticodae</taxon>
        <taxon>Triticeae</taxon>
        <taxon>Triticinae</taxon>
        <taxon>Aegilops</taxon>
    </lineage>
</organism>
<dbReference type="PANTHER" id="PTHR34145:SF65">
    <property type="entry name" value="FBD DOMAIN-CONTAINING PROTEIN"/>
    <property type="match status" value="1"/>
</dbReference>
<reference evidence="5" key="1">
    <citation type="journal article" date="2014" name="Science">
        <title>Ancient hybridizations among the ancestral genomes of bread wheat.</title>
        <authorList>
            <consortium name="International Wheat Genome Sequencing Consortium,"/>
            <person name="Marcussen T."/>
            <person name="Sandve S.R."/>
            <person name="Heier L."/>
            <person name="Spannagl M."/>
            <person name="Pfeifer M."/>
            <person name="Jakobsen K.S."/>
            <person name="Wulff B.B."/>
            <person name="Steuernagel B."/>
            <person name="Mayer K.F."/>
            <person name="Olsen O.A."/>
        </authorList>
    </citation>
    <scope>NUCLEOTIDE SEQUENCE [LARGE SCALE GENOMIC DNA]</scope>
    <source>
        <strain evidence="5">cv. AL8/78</strain>
    </source>
</reference>
<dbReference type="SUPFAM" id="SSF52047">
    <property type="entry name" value="RNI-like"/>
    <property type="match status" value="1"/>
</dbReference>
<dbReference type="Gene3D" id="3.80.10.10">
    <property type="entry name" value="Ribonuclease Inhibitor"/>
    <property type="match status" value="1"/>
</dbReference>
<dbReference type="InterPro" id="IPR032675">
    <property type="entry name" value="LRR_dom_sf"/>
</dbReference>
<evidence type="ECO:0000259" key="2">
    <source>
        <dbReference type="Pfam" id="PF00646"/>
    </source>
</evidence>
<reference evidence="5" key="2">
    <citation type="journal article" date="2017" name="Nat. Plants">
        <title>The Aegilops tauschii genome reveals multiple impacts of transposons.</title>
        <authorList>
            <person name="Zhao G."/>
            <person name="Zou C."/>
            <person name="Li K."/>
            <person name="Wang K."/>
            <person name="Li T."/>
            <person name="Gao L."/>
            <person name="Zhang X."/>
            <person name="Wang H."/>
            <person name="Yang Z."/>
            <person name="Liu X."/>
            <person name="Jiang W."/>
            <person name="Mao L."/>
            <person name="Kong X."/>
            <person name="Jiao Y."/>
            <person name="Jia J."/>
        </authorList>
    </citation>
    <scope>NUCLEOTIDE SEQUENCE [LARGE SCALE GENOMIC DNA]</scope>
    <source>
        <strain evidence="5">cv. AL8/78</strain>
    </source>
</reference>
<dbReference type="PANTHER" id="PTHR34145">
    <property type="entry name" value="OS02G0105600 PROTEIN"/>
    <property type="match status" value="1"/>
</dbReference>
<keyword evidence="5" id="KW-1185">Reference proteome</keyword>
<reference evidence="4" key="4">
    <citation type="submission" date="2019-03" db="UniProtKB">
        <authorList>
            <consortium name="EnsemblPlants"/>
        </authorList>
    </citation>
    <scope>IDENTIFICATION</scope>
</reference>
<reference evidence="4" key="3">
    <citation type="journal article" date="2017" name="Nature">
        <title>Genome sequence of the progenitor of the wheat D genome Aegilops tauschii.</title>
        <authorList>
            <person name="Luo M.C."/>
            <person name="Gu Y.Q."/>
            <person name="Puiu D."/>
            <person name="Wang H."/>
            <person name="Twardziok S.O."/>
            <person name="Deal K.R."/>
            <person name="Huo N."/>
            <person name="Zhu T."/>
            <person name="Wang L."/>
            <person name="Wang Y."/>
            <person name="McGuire P.E."/>
            <person name="Liu S."/>
            <person name="Long H."/>
            <person name="Ramasamy R.K."/>
            <person name="Rodriguez J.C."/>
            <person name="Van S.L."/>
            <person name="Yuan L."/>
            <person name="Wang Z."/>
            <person name="Xia Z."/>
            <person name="Xiao L."/>
            <person name="Anderson O.D."/>
            <person name="Ouyang S."/>
            <person name="Liang Y."/>
            <person name="Zimin A.V."/>
            <person name="Pertea G."/>
            <person name="Qi P."/>
            <person name="Bennetzen J.L."/>
            <person name="Dai X."/>
            <person name="Dawson M.W."/>
            <person name="Muller H.G."/>
            <person name="Kugler K."/>
            <person name="Rivarola-Duarte L."/>
            <person name="Spannagl M."/>
            <person name="Mayer K.F.X."/>
            <person name="Lu F.H."/>
            <person name="Bevan M.W."/>
            <person name="Leroy P."/>
            <person name="Li P."/>
            <person name="You F.M."/>
            <person name="Sun Q."/>
            <person name="Liu Z."/>
            <person name="Lyons E."/>
            <person name="Wicker T."/>
            <person name="Salzberg S.L."/>
            <person name="Devos K.M."/>
            <person name="Dvorak J."/>
        </authorList>
    </citation>
    <scope>NUCLEOTIDE SEQUENCE [LARGE SCALE GENOMIC DNA]</scope>
    <source>
        <strain evidence="4">cv. AL8/78</strain>
    </source>
</reference>
<sequence>RRQTWGMAAASSHLDLGGGTKRRRKEEEVEAGVEAAEDHISELPEALRLHVLCLLPLKSAIRTGALSTGWRSLWTRRWPAPSSLDFHLGTHDSPHPLLETLERRGRRRLQRFALSFDIGELQAEHFRRCLEYAAACAVEDLHVHLAHSVFNIFFNYRLPLGDPHLARLSLGAMTVGLPDSFSARSHPFSALEVIHLHCVRISDGTLRSLVAACPLLHTLDLRYCEGLYFISVAAAGARPRSLTVAQCGSDTEVFLADDASGLRSFHYSGAYMPAYRIPATTALADLYICFGGPERRGRRRNWLQLLTNLSNLTVLTLCSRVLRVRRSLHFMPSGLISILSYCLIDNFLRCYALQRLSAEARARLVATSAAPCKLLNLRELQLLMFALEIDNMNDIYCFLVTCCGPRLERLFVQLPTSSYQDK</sequence>
<proteinExistence type="predicted"/>
<accession>A0A453SUM7</accession>
<dbReference type="InterPro" id="IPR053772">
    <property type="entry name" value="At1g61320/At1g61330-like"/>
</dbReference>
<dbReference type="InterPro" id="IPR001810">
    <property type="entry name" value="F-box_dom"/>
</dbReference>
<dbReference type="InterPro" id="IPR055411">
    <property type="entry name" value="LRR_FXL15/At3g58940/PEG3-like"/>
</dbReference>
<dbReference type="AlphaFoldDB" id="A0A453SUM7"/>
<name>A0A453SUM7_AEGTS</name>
<dbReference type="Pfam" id="PF24758">
    <property type="entry name" value="LRR_At5g56370"/>
    <property type="match status" value="1"/>
</dbReference>